<protein>
    <submittedName>
        <fullName evidence="2">Uncharacterized protein</fullName>
    </submittedName>
</protein>
<evidence type="ECO:0000256" key="1">
    <source>
        <dbReference type="SAM" id="MobiDB-lite"/>
    </source>
</evidence>
<name>A0A2P5DKQ0_PARAD</name>
<keyword evidence="3" id="KW-1185">Reference proteome</keyword>
<feature type="region of interest" description="Disordered" evidence="1">
    <location>
        <begin position="79"/>
        <end position="125"/>
    </location>
</feature>
<comment type="caution">
    <text evidence="2">The sequence shown here is derived from an EMBL/GenBank/DDBJ whole genome shotgun (WGS) entry which is preliminary data.</text>
</comment>
<evidence type="ECO:0000313" key="2">
    <source>
        <dbReference type="EMBL" id="PON73825.1"/>
    </source>
</evidence>
<evidence type="ECO:0000313" key="3">
    <source>
        <dbReference type="Proteomes" id="UP000237105"/>
    </source>
</evidence>
<feature type="compositionally biased region" description="Polar residues" evidence="1">
    <location>
        <begin position="111"/>
        <end position="125"/>
    </location>
</feature>
<dbReference type="Proteomes" id="UP000237105">
    <property type="component" value="Unassembled WGS sequence"/>
</dbReference>
<dbReference type="EMBL" id="JXTB01000031">
    <property type="protein sequence ID" value="PON73825.1"/>
    <property type="molecule type" value="Genomic_DNA"/>
</dbReference>
<dbReference type="AlphaFoldDB" id="A0A2P5DKQ0"/>
<proteinExistence type="predicted"/>
<accession>A0A2P5DKQ0</accession>
<feature type="non-terminal residue" evidence="2">
    <location>
        <position position="1"/>
    </location>
</feature>
<organism evidence="2 3">
    <name type="scientific">Parasponia andersonii</name>
    <name type="common">Sponia andersonii</name>
    <dbReference type="NCBI Taxonomy" id="3476"/>
    <lineage>
        <taxon>Eukaryota</taxon>
        <taxon>Viridiplantae</taxon>
        <taxon>Streptophyta</taxon>
        <taxon>Embryophyta</taxon>
        <taxon>Tracheophyta</taxon>
        <taxon>Spermatophyta</taxon>
        <taxon>Magnoliopsida</taxon>
        <taxon>eudicotyledons</taxon>
        <taxon>Gunneridae</taxon>
        <taxon>Pentapetalae</taxon>
        <taxon>rosids</taxon>
        <taxon>fabids</taxon>
        <taxon>Rosales</taxon>
        <taxon>Cannabaceae</taxon>
        <taxon>Parasponia</taxon>
    </lineage>
</organism>
<reference evidence="3" key="1">
    <citation type="submission" date="2016-06" db="EMBL/GenBank/DDBJ databases">
        <title>Parallel loss of symbiosis genes in relatives of nitrogen-fixing non-legume Parasponia.</title>
        <authorList>
            <person name="Van Velzen R."/>
            <person name="Holmer R."/>
            <person name="Bu F."/>
            <person name="Rutten L."/>
            <person name="Van Zeijl A."/>
            <person name="Liu W."/>
            <person name="Santuari L."/>
            <person name="Cao Q."/>
            <person name="Sharma T."/>
            <person name="Shen D."/>
            <person name="Roswanjaya Y."/>
            <person name="Wardhani T."/>
            <person name="Kalhor M.S."/>
            <person name="Jansen J."/>
            <person name="Van den Hoogen J."/>
            <person name="Gungor B."/>
            <person name="Hartog M."/>
            <person name="Hontelez J."/>
            <person name="Verver J."/>
            <person name="Yang W.-C."/>
            <person name="Schijlen E."/>
            <person name="Repin R."/>
            <person name="Schilthuizen M."/>
            <person name="Schranz E."/>
            <person name="Heidstra R."/>
            <person name="Miyata K."/>
            <person name="Fedorova E."/>
            <person name="Kohlen W."/>
            <person name="Bisseling T."/>
            <person name="Smit S."/>
            <person name="Geurts R."/>
        </authorList>
    </citation>
    <scope>NUCLEOTIDE SEQUENCE [LARGE SCALE GENOMIC DNA]</scope>
    <source>
        <strain evidence="3">cv. WU1-14</strain>
    </source>
</reference>
<sequence>KLDFSVESECATCPTATVFEKLHKNPPFLLLLHGYPQAPPTELFTVRRHRSPPCQTRLTAVSRRRRRSHAWCHRREPLPVAGEISPGRSRRRDGFSPAVRRPITVQPPPLESSQLQLSFPTTLSL</sequence>
<gene>
    <name evidence="2" type="ORF">PanWU01x14_053750</name>
</gene>